<dbReference type="OMA" id="EWAREIW"/>
<gene>
    <name evidence="3" type="ORF">A0H81_13048</name>
</gene>
<dbReference type="InterPro" id="IPR045341">
    <property type="entry name" value="DUF6532"/>
</dbReference>
<feature type="domain" description="DUF6532" evidence="2">
    <location>
        <begin position="242"/>
        <end position="457"/>
    </location>
</feature>
<name>A0A1C7LRC7_GRIFR</name>
<feature type="compositionally biased region" description="Low complexity" evidence="1">
    <location>
        <begin position="80"/>
        <end position="89"/>
    </location>
</feature>
<dbReference type="STRING" id="5627.A0A1C7LRC7"/>
<dbReference type="AlphaFoldDB" id="A0A1C7LRC7"/>
<sequence length="527" mass="59075">MHIRQPSTKQQQIGYADLKNQERQATEVQSLRRQLKELKKLVAEGKTAASQSNAEDDNGERDFEHLPLESEEEDVTVSLHSAHADAAASPTTRINPLRQEGDYNPSTPRNHGALSTSTLRDRGALSTPITSTPRQVFEPRELSSPSPHSSSHANGDTNTPSATPRITCITRQHVASSHVQVVPSPSSTHPQSSQPQVQPSSSSALAVDVTALKPALFRGGEQPAGRPKVHDYEDHVKLLLIEAIRIFECFMYTINPFPNPQETGEWAREIWRTVCAAREDPQQFELTERMIRLVRHSLNSPISYIVLTYTKITTRKSNARGDIVELARTSTQKAYHFVLGDKKSTERKNLQRYRELTNDSAFHYKNLDVISGARSGFTQHPYISELIQKAFFKNTRSLGVEFRKYFEPIPMVTIAFILTVISANIDEWSTGKHVQAQFRESDHKDVYLNYLGDLQRWEKSAPQVVTNIRKKWHDRARRIAGAMADSVVNRSVSENAMKAAQLELQGRSGLTDSEDDSGAEGDMDGLA</sequence>
<dbReference type="Proteomes" id="UP000092993">
    <property type="component" value="Unassembled WGS sequence"/>
</dbReference>
<feature type="region of interest" description="Disordered" evidence="1">
    <location>
        <begin position="505"/>
        <end position="527"/>
    </location>
</feature>
<evidence type="ECO:0000259" key="2">
    <source>
        <dbReference type="Pfam" id="PF20149"/>
    </source>
</evidence>
<accession>A0A1C7LRC7</accession>
<dbReference type="EMBL" id="LUGG01000025">
    <property type="protein sequence ID" value="OBZ67220.1"/>
    <property type="molecule type" value="Genomic_DNA"/>
</dbReference>
<protein>
    <recommendedName>
        <fullName evidence="2">DUF6532 domain-containing protein</fullName>
    </recommendedName>
</protein>
<organism evidence="3 4">
    <name type="scientific">Grifola frondosa</name>
    <name type="common">Maitake</name>
    <name type="synonym">Polyporus frondosus</name>
    <dbReference type="NCBI Taxonomy" id="5627"/>
    <lineage>
        <taxon>Eukaryota</taxon>
        <taxon>Fungi</taxon>
        <taxon>Dikarya</taxon>
        <taxon>Basidiomycota</taxon>
        <taxon>Agaricomycotina</taxon>
        <taxon>Agaricomycetes</taxon>
        <taxon>Polyporales</taxon>
        <taxon>Grifolaceae</taxon>
        <taxon>Grifola</taxon>
    </lineage>
</organism>
<feature type="compositionally biased region" description="Acidic residues" evidence="1">
    <location>
        <begin position="512"/>
        <end position="527"/>
    </location>
</feature>
<evidence type="ECO:0000256" key="1">
    <source>
        <dbReference type="SAM" id="MobiDB-lite"/>
    </source>
</evidence>
<feature type="non-terminal residue" evidence="3">
    <location>
        <position position="527"/>
    </location>
</feature>
<feature type="region of interest" description="Disordered" evidence="1">
    <location>
        <begin position="175"/>
        <end position="204"/>
    </location>
</feature>
<proteinExistence type="predicted"/>
<evidence type="ECO:0000313" key="4">
    <source>
        <dbReference type="Proteomes" id="UP000092993"/>
    </source>
</evidence>
<comment type="caution">
    <text evidence="3">The sequence shown here is derived from an EMBL/GenBank/DDBJ whole genome shotgun (WGS) entry which is preliminary data.</text>
</comment>
<keyword evidence="4" id="KW-1185">Reference proteome</keyword>
<evidence type="ECO:0000313" key="3">
    <source>
        <dbReference type="EMBL" id="OBZ67220.1"/>
    </source>
</evidence>
<dbReference type="OrthoDB" id="2751838at2759"/>
<feature type="compositionally biased region" description="Low complexity" evidence="1">
    <location>
        <begin position="175"/>
        <end position="203"/>
    </location>
</feature>
<reference evidence="3 4" key="1">
    <citation type="submission" date="2016-03" db="EMBL/GenBank/DDBJ databases">
        <title>Whole genome sequencing of Grifola frondosa 9006-11.</title>
        <authorList>
            <person name="Min B."/>
            <person name="Park H."/>
            <person name="Kim J.-G."/>
            <person name="Cho H."/>
            <person name="Oh Y.-L."/>
            <person name="Kong W.-S."/>
            <person name="Choi I.-G."/>
        </authorList>
    </citation>
    <scope>NUCLEOTIDE SEQUENCE [LARGE SCALE GENOMIC DNA]</scope>
    <source>
        <strain evidence="3 4">9006-11</strain>
    </source>
</reference>
<feature type="compositionally biased region" description="Low complexity" evidence="1">
    <location>
        <begin position="143"/>
        <end position="152"/>
    </location>
</feature>
<feature type="compositionally biased region" description="Polar residues" evidence="1">
    <location>
        <begin position="104"/>
        <end position="118"/>
    </location>
</feature>
<dbReference type="Pfam" id="PF20149">
    <property type="entry name" value="DUF6532"/>
    <property type="match status" value="1"/>
</dbReference>
<feature type="compositionally biased region" description="Polar residues" evidence="1">
    <location>
        <begin position="153"/>
        <end position="163"/>
    </location>
</feature>
<feature type="region of interest" description="Disordered" evidence="1">
    <location>
        <begin position="43"/>
        <end position="163"/>
    </location>
</feature>